<dbReference type="AlphaFoldDB" id="A0A9X2S6M5"/>
<dbReference type="InterPro" id="IPR036890">
    <property type="entry name" value="HATPase_C_sf"/>
</dbReference>
<evidence type="ECO:0000256" key="1">
    <source>
        <dbReference type="SAM" id="MobiDB-lite"/>
    </source>
</evidence>
<dbReference type="Proteomes" id="UP001142078">
    <property type="component" value="Unassembled WGS sequence"/>
</dbReference>
<keyword evidence="2" id="KW-0067">ATP-binding</keyword>
<feature type="compositionally biased region" description="Basic and acidic residues" evidence="1">
    <location>
        <begin position="424"/>
        <end position="442"/>
    </location>
</feature>
<name>A0A9X2S6M5_9FIRM</name>
<organism evidence="2 3">
    <name type="scientific">Anaerosalibacter massiliensis</name>
    <dbReference type="NCBI Taxonomy" id="1347392"/>
    <lineage>
        <taxon>Bacteria</taxon>
        <taxon>Bacillati</taxon>
        <taxon>Bacillota</taxon>
        <taxon>Tissierellia</taxon>
        <taxon>Tissierellales</taxon>
        <taxon>Sporanaerobacteraceae</taxon>
        <taxon>Anaerosalibacter</taxon>
    </lineage>
</organism>
<dbReference type="GO" id="GO:0005524">
    <property type="term" value="F:ATP binding"/>
    <property type="evidence" value="ECO:0007669"/>
    <property type="project" value="UniProtKB-KW"/>
</dbReference>
<keyword evidence="3" id="KW-1185">Reference proteome</keyword>
<dbReference type="EMBL" id="JANJZL010000002">
    <property type="protein sequence ID" value="MCR2043231.1"/>
    <property type="molecule type" value="Genomic_DNA"/>
</dbReference>
<sequence>MTLHSINFSPRILYDAFGSKNIEVDSIAFAEQIKNSFDAHAKNVTLDFRDYNEDRIKILDDGVGMNEKELKENWLLVGTESKTSDEDALGGKGVGRFSLFRIANTITIITKKEGHPEYEMSLEKDTLKNLEFTKDSKIDITENKIPKHFNKNSDSGTIIILTNIKRIDFNEIFYDLHNLIQPDKKSSIPTKVHYLPKELFNEQNVMSIDEALMYAPFKCKASFVKNNLIKYHFICKIKDRILYENKNIKRLSSNFSKLDPIDLGTIDFTLYNYYFYSKYVNLLSIPQKEIQKNFLNIYQGISVYREDFKIYGHGKTDWLNLAEKRVASPSKCIDNKLSFGYVSLRRPQSDRLEEKTNREGFLKGDIYDYFKNAIELLIDEFNRDRAESISIITYGKTINKKTKNKTENKFKLIEEIVKDNLKNKKQDRPNFENNDFKNKPIDIDNTNINNHKQSKKKASNSNNQIKDIEEPKNNSNKNKQEKSAKKPRPKYSNKVIIDVSFECPESAPEKIKRIIYELQTIEHRDSKPALYAQALLLRCLIDISTQYAKKQLNLEKNKENKGKPNLLGNIKSVLNKIYRDNLLPDKKKHIKELQSFLKEDSTIEYFNGIAHDYDYRTHFKDIKEVWDKFEFYISFCIEQ</sequence>
<dbReference type="Pfam" id="PF13589">
    <property type="entry name" value="HATPase_c_3"/>
    <property type="match status" value="1"/>
</dbReference>
<dbReference type="RefSeq" id="WP_257490203.1">
    <property type="nucleotide sequence ID" value="NZ_JANJZL010000002.1"/>
</dbReference>
<accession>A0A9X2S6M5</accession>
<gene>
    <name evidence="2" type="ORF">NSA23_03770</name>
</gene>
<feature type="region of interest" description="Disordered" evidence="1">
    <location>
        <begin position="424"/>
        <end position="490"/>
    </location>
</feature>
<feature type="compositionally biased region" description="Basic and acidic residues" evidence="1">
    <location>
        <begin position="466"/>
        <end position="484"/>
    </location>
</feature>
<dbReference type="SUPFAM" id="SSF55874">
    <property type="entry name" value="ATPase domain of HSP90 chaperone/DNA topoisomerase II/histidine kinase"/>
    <property type="match status" value="1"/>
</dbReference>
<protein>
    <submittedName>
        <fullName evidence="2">ATP-binding protein</fullName>
    </submittedName>
</protein>
<evidence type="ECO:0000313" key="3">
    <source>
        <dbReference type="Proteomes" id="UP001142078"/>
    </source>
</evidence>
<dbReference type="Gene3D" id="3.30.565.10">
    <property type="entry name" value="Histidine kinase-like ATPase, C-terminal domain"/>
    <property type="match status" value="1"/>
</dbReference>
<reference evidence="2" key="1">
    <citation type="submission" date="2022-07" db="EMBL/GenBank/DDBJ databases">
        <title>Enhanced cultured diversity of the mouse gut microbiota enables custom-made synthetic communities.</title>
        <authorList>
            <person name="Afrizal A."/>
        </authorList>
    </citation>
    <scope>NUCLEOTIDE SEQUENCE</scope>
    <source>
        <strain evidence="2">DSM 29482</strain>
    </source>
</reference>
<comment type="caution">
    <text evidence="2">The sequence shown here is derived from an EMBL/GenBank/DDBJ whole genome shotgun (WGS) entry which is preliminary data.</text>
</comment>
<keyword evidence="2" id="KW-0547">Nucleotide-binding</keyword>
<proteinExistence type="predicted"/>
<evidence type="ECO:0000313" key="2">
    <source>
        <dbReference type="EMBL" id="MCR2043231.1"/>
    </source>
</evidence>